<name>A0ABY8P602_9GAMM</name>
<sequence>MANYQHKRGIIKKSAVAAILHDPLYRQRIEKNKKGKGSYQRKIKHNKELTSELVMIN</sequence>
<dbReference type="RefSeq" id="WP_280939865.1">
    <property type="nucleotide sequence ID" value="NZ_CP123759.1"/>
</dbReference>
<evidence type="ECO:0000313" key="1">
    <source>
        <dbReference type="EMBL" id="WGO84932.1"/>
    </source>
</evidence>
<dbReference type="Pfam" id="PF03889">
    <property type="entry name" value="ArfA"/>
    <property type="match status" value="1"/>
</dbReference>
<keyword evidence="2" id="KW-1185">Reference proteome</keyword>
<evidence type="ECO:0000313" key="2">
    <source>
        <dbReference type="Proteomes" id="UP001231859"/>
    </source>
</evidence>
<dbReference type="InterPro" id="IPR005589">
    <property type="entry name" value="ArfA"/>
</dbReference>
<dbReference type="EMBL" id="CP123759">
    <property type="protein sequence ID" value="WGO84932.1"/>
    <property type="molecule type" value="Genomic_DNA"/>
</dbReference>
<organism evidence="1 2">
    <name type="scientific">Arsenophonus apicola</name>
    <dbReference type="NCBI Taxonomy" id="2879119"/>
    <lineage>
        <taxon>Bacteria</taxon>
        <taxon>Pseudomonadati</taxon>
        <taxon>Pseudomonadota</taxon>
        <taxon>Gammaproteobacteria</taxon>
        <taxon>Enterobacterales</taxon>
        <taxon>Morganellaceae</taxon>
        <taxon>Arsenophonus</taxon>
    </lineage>
</organism>
<protein>
    <submittedName>
        <fullName evidence="1">Ribosome alternative rescue factor ArfA</fullName>
    </submittedName>
</protein>
<proteinExistence type="predicted"/>
<dbReference type="Proteomes" id="UP001231859">
    <property type="component" value="Chromosome"/>
</dbReference>
<reference evidence="1 2" key="1">
    <citation type="submission" date="2023-04" db="EMBL/GenBank/DDBJ databases">
        <title>Genome dynamics across the evolutionary transition to endosymbiosis.</title>
        <authorList>
            <person name="Siozios S."/>
            <person name="Nadal-Jimenez P."/>
            <person name="Azagi T."/>
            <person name="Sprong H."/>
            <person name="Frost C.L."/>
            <person name="Parratt S.R."/>
            <person name="Taylor G."/>
            <person name="Brettell L."/>
            <person name="Lew K.C."/>
            <person name="Croft L."/>
            <person name="King K.C."/>
            <person name="Brockhurst M.A."/>
            <person name="Hypsa V."/>
            <person name="Novakova E."/>
            <person name="Darby A.C."/>
            <person name="Hurst G.D.D."/>
        </authorList>
    </citation>
    <scope>NUCLEOTIDE SEQUENCE [LARGE SCALE GENOMIC DNA]</scope>
    <source>
        <strain evidence="2">aApi_AU</strain>
    </source>
</reference>
<accession>A0ABY8P602</accession>
<gene>
    <name evidence="1" type="ORF">QG404_13715</name>
</gene>